<gene>
    <name evidence="3" type="ORF">A3B23_01565</name>
</gene>
<dbReference type="EMBL" id="MHIY01000034">
    <property type="protein sequence ID" value="OGY59096.1"/>
    <property type="molecule type" value="Genomic_DNA"/>
</dbReference>
<comment type="caution">
    <text evidence="3">The sequence shown here is derived from an EMBL/GenBank/DDBJ whole genome shotgun (WGS) entry which is preliminary data.</text>
</comment>
<comment type="function">
    <text evidence="2">Antitoxin component of a type II toxin-antitoxin (TA) system.</text>
</comment>
<dbReference type="AlphaFoldDB" id="A0A1G1Z4Z7"/>
<comment type="similarity">
    <text evidence="1 2">Belongs to the phD/YefM antitoxin family.</text>
</comment>
<dbReference type="Pfam" id="PF02604">
    <property type="entry name" value="PhdYeFM_antitox"/>
    <property type="match status" value="1"/>
</dbReference>
<dbReference type="NCBIfam" id="TIGR01552">
    <property type="entry name" value="phd_fam"/>
    <property type="match status" value="1"/>
</dbReference>
<dbReference type="Proteomes" id="UP000178744">
    <property type="component" value="Unassembled WGS sequence"/>
</dbReference>
<organism evidence="3 4">
    <name type="scientific">Candidatus Colwellbacteria bacterium RIFCSPLOWO2_01_FULL_48_10</name>
    <dbReference type="NCBI Taxonomy" id="1797690"/>
    <lineage>
        <taxon>Bacteria</taxon>
        <taxon>Candidatus Colwelliibacteriota</taxon>
    </lineage>
</organism>
<dbReference type="InterPro" id="IPR036165">
    <property type="entry name" value="YefM-like_sf"/>
</dbReference>
<name>A0A1G1Z4Z7_9BACT</name>
<evidence type="ECO:0000313" key="4">
    <source>
        <dbReference type="Proteomes" id="UP000178744"/>
    </source>
</evidence>
<evidence type="ECO:0000313" key="3">
    <source>
        <dbReference type="EMBL" id="OGY59096.1"/>
    </source>
</evidence>
<reference evidence="3 4" key="1">
    <citation type="journal article" date="2016" name="Nat. Commun.">
        <title>Thousands of microbial genomes shed light on interconnected biogeochemical processes in an aquifer system.</title>
        <authorList>
            <person name="Anantharaman K."/>
            <person name="Brown C.T."/>
            <person name="Hug L.A."/>
            <person name="Sharon I."/>
            <person name="Castelle C.J."/>
            <person name="Probst A.J."/>
            <person name="Thomas B.C."/>
            <person name="Singh A."/>
            <person name="Wilkins M.J."/>
            <person name="Karaoz U."/>
            <person name="Brodie E.L."/>
            <person name="Williams K.H."/>
            <person name="Hubbard S.S."/>
            <person name="Banfield J.F."/>
        </authorList>
    </citation>
    <scope>NUCLEOTIDE SEQUENCE [LARGE SCALE GENOMIC DNA]</scope>
</reference>
<protein>
    <recommendedName>
        <fullName evidence="2">Antitoxin</fullName>
    </recommendedName>
</protein>
<proteinExistence type="inferred from homology"/>
<evidence type="ECO:0000256" key="1">
    <source>
        <dbReference type="ARBA" id="ARBA00009981"/>
    </source>
</evidence>
<dbReference type="STRING" id="1797690.A3B23_01565"/>
<accession>A0A1G1Z4Z7</accession>
<dbReference type="InterPro" id="IPR006442">
    <property type="entry name" value="Antitoxin_Phd/YefM"/>
</dbReference>
<dbReference type="SUPFAM" id="SSF143120">
    <property type="entry name" value="YefM-like"/>
    <property type="match status" value="1"/>
</dbReference>
<evidence type="ECO:0000256" key="2">
    <source>
        <dbReference type="RuleBase" id="RU362080"/>
    </source>
</evidence>
<sequence length="71" mass="8056">MNKIVGLKELRSNIGVYISEVEKGKSFVIVRKSKPVFKLTPIDDEGMWETVADFTKIKRGGVDFKDILARL</sequence>